<evidence type="ECO:0000313" key="3">
    <source>
        <dbReference type="EMBL" id="PDQ35138.1"/>
    </source>
</evidence>
<proteinExistence type="predicted"/>
<evidence type="ECO:0000256" key="1">
    <source>
        <dbReference type="SAM" id="MobiDB-lite"/>
    </source>
</evidence>
<keyword evidence="2" id="KW-1133">Transmembrane helix</keyword>
<feature type="transmembrane region" description="Helical" evidence="2">
    <location>
        <begin position="88"/>
        <end position="109"/>
    </location>
</feature>
<name>A0A2A6FR36_9MICO</name>
<feature type="transmembrane region" description="Helical" evidence="2">
    <location>
        <begin position="226"/>
        <end position="246"/>
    </location>
</feature>
<evidence type="ECO:0000313" key="4">
    <source>
        <dbReference type="Proteomes" id="UP000219994"/>
    </source>
</evidence>
<evidence type="ECO:0000256" key="2">
    <source>
        <dbReference type="SAM" id="Phobius"/>
    </source>
</evidence>
<feature type="transmembrane region" description="Helical" evidence="2">
    <location>
        <begin position="63"/>
        <end position="82"/>
    </location>
</feature>
<dbReference type="InterPro" id="IPR016566">
    <property type="entry name" value="UCP010219"/>
</dbReference>
<sequence length="262" mass="28035">MTTPDPISSADSPEPNQGTPSFGAQMAAALSNTSLGALTNEDIPAGQRVLAAIGGVRGILETVLPGFIFLGAFSTLTVAFSWSSQAALWPALIASLGIAVVFTVIRFVSKSPASQAFGGLIAVAFSAAIAMWTGNARDNYVWGFYTSGGYALAFLLSVLVRWPIVGIIAGFLMNDVSGWRRNRVRFRAAVWLSVLWAAMFALRVIVQLPMYLADNVVGLGITRLIMGWPLYALMLVLSWVVIRAVYPPRPRAGRSEVPEQVG</sequence>
<reference evidence="4" key="1">
    <citation type="submission" date="2017-03" db="EMBL/GenBank/DDBJ databases">
        <authorList>
            <person name="Lund M.B."/>
        </authorList>
    </citation>
    <scope>NUCLEOTIDE SEQUENCE [LARGE SCALE GENOMIC DNA]</scope>
</reference>
<feature type="transmembrane region" description="Helical" evidence="2">
    <location>
        <begin position="149"/>
        <end position="172"/>
    </location>
</feature>
<dbReference type="EMBL" id="NAEP01000039">
    <property type="protein sequence ID" value="PDQ35138.1"/>
    <property type="molecule type" value="Genomic_DNA"/>
</dbReference>
<keyword evidence="2" id="KW-0472">Membrane</keyword>
<feature type="region of interest" description="Disordered" evidence="1">
    <location>
        <begin position="1"/>
        <end position="22"/>
    </location>
</feature>
<evidence type="ECO:0008006" key="5">
    <source>
        <dbReference type="Google" id="ProtNLM"/>
    </source>
</evidence>
<feature type="transmembrane region" description="Helical" evidence="2">
    <location>
        <begin position="184"/>
        <end position="206"/>
    </location>
</feature>
<comment type="caution">
    <text evidence="3">The sequence shown here is derived from an EMBL/GenBank/DDBJ whole genome shotgun (WGS) entry which is preliminary data.</text>
</comment>
<dbReference type="PIRSF" id="PIRSF010219">
    <property type="entry name" value="UCP010219"/>
    <property type="match status" value="1"/>
</dbReference>
<dbReference type="Pfam" id="PF11361">
    <property type="entry name" value="DUF3159"/>
    <property type="match status" value="1"/>
</dbReference>
<feature type="transmembrane region" description="Helical" evidence="2">
    <location>
        <begin position="116"/>
        <end position="134"/>
    </location>
</feature>
<dbReference type="AlphaFoldDB" id="A0A2A6FR36"/>
<gene>
    <name evidence="3" type="ORF">B5766_07410</name>
</gene>
<accession>A0A2A6FR36</accession>
<keyword evidence="2" id="KW-0812">Transmembrane</keyword>
<organism evidence="3 4">
    <name type="scientific">Candidatus Lumbricidiphila eiseniae</name>
    <dbReference type="NCBI Taxonomy" id="1969409"/>
    <lineage>
        <taxon>Bacteria</taxon>
        <taxon>Bacillati</taxon>
        <taxon>Actinomycetota</taxon>
        <taxon>Actinomycetes</taxon>
        <taxon>Micrococcales</taxon>
        <taxon>Microbacteriaceae</taxon>
        <taxon>Candidatus Lumbricidiphila</taxon>
    </lineage>
</organism>
<dbReference type="Proteomes" id="UP000219994">
    <property type="component" value="Unassembled WGS sequence"/>
</dbReference>
<protein>
    <recommendedName>
        <fullName evidence="5">Potassium ABC transporter</fullName>
    </recommendedName>
</protein>